<dbReference type="SUPFAM" id="SSF51445">
    <property type="entry name" value="(Trans)glycosidases"/>
    <property type="match status" value="1"/>
</dbReference>
<dbReference type="PROSITE" id="PS51760">
    <property type="entry name" value="GH10_2"/>
    <property type="match status" value="1"/>
</dbReference>
<dbReference type="SMART" id="SM00633">
    <property type="entry name" value="Glyco_10"/>
    <property type="match status" value="1"/>
</dbReference>
<accession>A0A022RFW1</accession>
<dbReference type="EMBL" id="KI630456">
    <property type="protein sequence ID" value="EYU39076.1"/>
    <property type="molecule type" value="Genomic_DNA"/>
</dbReference>
<evidence type="ECO:0000256" key="4">
    <source>
        <dbReference type="ARBA" id="ARBA00023326"/>
    </source>
</evidence>
<dbReference type="Gene3D" id="3.20.20.80">
    <property type="entry name" value="Glycosidases"/>
    <property type="match status" value="1"/>
</dbReference>
<keyword evidence="4" id="KW-0624">Polysaccharide degradation</keyword>
<dbReference type="GO" id="GO:0031176">
    <property type="term" value="F:endo-1,4-beta-xylanase activity"/>
    <property type="evidence" value="ECO:0000318"/>
    <property type="project" value="GO_Central"/>
</dbReference>
<reference evidence="6 7" key="1">
    <citation type="journal article" date="2013" name="Proc. Natl. Acad. Sci. U.S.A.">
        <title>Fine-scale variation in meiotic recombination in Mimulus inferred from population shotgun sequencing.</title>
        <authorList>
            <person name="Hellsten U."/>
            <person name="Wright K.M."/>
            <person name="Jenkins J."/>
            <person name="Shu S."/>
            <person name="Yuan Y."/>
            <person name="Wessler S.R."/>
            <person name="Schmutz J."/>
            <person name="Willis J.H."/>
            <person name="Rokhsar D.S."/>
        </authorList>
    </citation>
    <scope>NUCLEOTIDE SEQUENCE [LARGE SCALE GENOMIC DNA]</scope>
    <source>
        <strain evidence="7">cv. DUN x IM62</strain>
    </source>
</reference>
<comment type="similarity">
    <text evidence="1">Belongs to the glycosyl hydrolase 10 (cellulase F) family.</text>
</comment>
<evidence type="ECO:0000256" key="3">
    <source>
        <dbReference type="ARBA" id="ARBA00023277"/>
    </source>
</evidence>
<feature type="non-terminal residue" evidence="6">
    <location>
        <position position="1"/>
    </location>
</feature>
<dbReference type="AlphaFoldDB" id="A0A022RFW1"/>
<keyword evidence="7" id="KW-1185">Reference proteome</keyword>
<organism evidence="6 7">
    <name type="scientific">Erythranthe guttata</name>
    <name type="common">Yellow monkey flower</name>
    <name type="synonym">Mimulus guttatus</name>
    <dbReference type="NCBI Taxonomy" id="4155"/>
    <lineage>
        <taxon>Eukaryota</taxon>
        <taxon>Viridiplantae</taxon>
        <taxon>Streptophyta</taxon>
        <taxon>Embryophyta</taxon>
        <taxon>Tracheophyta</taxon>
        <taxon>Spermatophyta</taxon>
        <taxon>Magnoliopsida</taxon>
        <taxon>eudicotyledons</taxon>
        <taxon>Gunneridae</taxon>
        <taxon>Pentapetalae</taxon>
        <taxon>asterids</taxon>
        <taxon>lamiids</taxon>
        <taxon>Lamiales</taxon>
        <taxon>Phrymaceae</taxon>
        <taxon>Erythranthe</taxon>
    </lineage>
</organism>
<sequence>YAIELERGVEDYAVCDAMVRFAEEHGIRIRGHNVLWDDPRYQPEWVKTLPAAELTAAAHRRMNSVMNRYSGKLFHWDVMNENLHFGFFESQLGANASAVFFERAHKTDPKTVPYLNEYNTIEVSGIGKASPPKYMQKIALMREQGYNGPLGIGLEAHFPGMNLPYIRAAIDQLASAKLPIWITELDVKSGPNQAMYLEQIMKELHSHWAVEGIMMWAAWNPTGCYAMCLTDNNFKNLPTGDVVDEFISELTHAAGSPGTTNGNGLFGTSLFHGEYEATVSLPNGDKHSCSQNFSVVPNEGAEKTIIFKIDV</sequence>
<name>A0A022RFW1_ERYGU</name>
<evidence type="ECO:0000256" key="1">
    <source>
        <dbReference type="ARBA" id="ARBA00007495"/>
    </source>
</evidence>
<gene>
    <name evidence="6" type="ORF">MIMGU_mgv1a0048871mg</name>
</gene>
<evidence type="ECO:0000313" key="7">
    <source>
        <dbReference type="Proteomes" id="UP000030748"/>
    </source>
</evidence>
<feature type="domain" description="GH10" evidence="5">
    <location>
        <begin position="1"/>
        <end position="246"/>
    </location>
</feature>
<dbReference type="eggNOG" id="ENOG502QSCW">
    <property type="taxonomic scope" value="Eukaryota"/>
</dbReference>
<evidence type="ECO:0000313" key="6">
    <source>
        <dbReference type="EMBL" id="EYU39076.1"/>
    </source>
</evidence>
<dbReference type="Pfam" id="PF00331">
    <property type="entry name" value="Glyco_hydro_10"/>
    <property type="match status" value="1"/>
</dbReference>
<dbReference type="InterPro" id="IPR001000">
    <property type="entry name" value="GH10_dom"/>
</dbReference>
<dbReference type="Proteomes" id="UP000030748">
    <property type="component" value="Unassembled WGS sequence"/>
</dbReference>
<dbReference type="PANTHER" id="PTHR31490">
    <property type="entry name" value="GLYCOSYL HYDROLASE"/>
    <property type="match status" value="1"/>
</dbReference>
<evidence type="ECO:0000259" key="5">
    <source>
        <dbReference type="PROSITE" id="PS51760"/>
    </source>
</evidence>
<keyword evidence="2" id="KW-0378">Hydrolase</keyword>
<dbReference type="InterPro" id="IPR044846">
    <property type="entry name" value="GH10"/>
</dbReference>
<proteinExistence type="inferred from homology"/>
<dbReference type="PANTHER" id="PTHR31490:SF2">
    <property type="entry name" value="GLYCOSYL HYDROLASE FAMILY 10 PROTEIN"/>
    <property type="match status" value="1"/>
</dbReference>
<dbReference type="InterPro" id="IPR017853">
    <property type="entry name" value="GH"/>
</dbReference>
<dbReference type="STRING" id="4155.A0A022RFW1"/>
<keyword evidence="3" id="KW-0119">Carbohydrate metabolism</keyword>
<evidence type="ECO:0000256" key="2">
    <source>
        <dbReference type="ARBA" id="ARBA00022801"/>
    </source>
</evidence>
<protein>
    <recommendedName>
        <fullName evidence="5">GH10 domain-containing protein</fullName>
    </recommendedName>
</protein>
<dbReference type="GO" id="GO:0045493">
    <property type="term" value="P:xylan catabolic process"/>
    <property type="evidence" value="ECO:0000318"/>
    <property type="project" value="GO_Central"/>
</dbReference>